<dbReference type="Proteomes" id="UP000285324">
    <property type="component" value="Unassembled WGS sequence"/>
</dbReference>
<accession>A0A424W7B3</accession>
<dbReference type="PANTHER" id="PTHR47708:SF2">
    <property type="entry name" value="SI:CH73-132F6.5"/>
    <property type="match status" value="1"/>
</dbReference>
<dbReference type="EMBL" id="QVXO01000046">
    <property type="protein sequence ID" value="RPJ89173.1"/>
    <property type="molecule type" value="Genomic_DNA"/>
</dbReference>
<dbReference type="AlphaFoldDB" id="A0A424W7B3"/>
<dbReference type="Pfam" id="PF23544">
    <property type="entry name" value="AtuA_ferredoxin"/>
    <property type="match status" value="1"/>
</dbReference>
<dbReference type="OrthoDB" id="21390at2"/>
<evidence type="ECO:0000259" key="1">
    <source>
        <dbReference type="Pfam" id="PF23544"/>
    </source>
</evidence>
<feature type="domain" description="AtuA-like ferredoxin-fold" evidence="1">
    <location>
        <begin position="5"/>
        <end position="101"/>
    </location>
</feature>
<organism evidence="2 3">
    <name type="scientific">Alcaligenes xylosoxydans xylosoxydans</name>
    <name type="common">Achromobacter xylosoxidans</name>
    <dbReference type="NCBI Taxonomy" id="85698"/>
    <lineage>
        <taxon>Bacteria</taxon>
        <taxon>Pseudomonadati</taxon>
        <taxon>Pseudomonadota</taxon>
        <taxon>Betaproteobacteria</taxon>
        <taxon>Burkholderiales</taxon>
        <taxon>Alcaligenaceae</taxon>
        <taxon>Achromobacter</taxon>
    </lineage>
</organism>
<dbReference type="PANTHER" id="PTHR47708">
    <property type="match status" value="1"/>
</dbReference>
<evidence type="ECO:0000313" key="2">
    <source>
        <dbReference type="EMBL" id="RPJ89173.1"/>
    </source>
</evidence>
<gene>
    <name evidence="2" type="ORF">DY367_23930</name>
</gene>
<comment type="caution">
    <text evidence="2">The sequence shown here is derived from an EMBL/GenBank/DDBJ whole genome shotgun (WGS) entry which is preliminary data.</text>
</comment>
<sequence length="108" mass="11672">MGILVHDLAHARAGDKGNTSSIAVIAYDEDAWRLLRQALTAERVEQAFAHLGAGKVRRYEVESLRALNFVIPNVLSGGVTRSLRLDPHGKSLSSLMLGIELPACPPQS</sequence>
<proteinExistence type="predicted"/>
<reference evidence="2 3" key="1">
    <citation type="submission" date="2018-08" db="EMBL/GenBank/DDBJ databases">
        <title>Achromobacter xylosoxidans Genome sequencing and assembly.</title>
        <authorList>
            <person name="Wang R."/>
            <person name="Rensing C."/>
            <person name="Li Y."/>
        </authorList>
    </citation>
    <scope>NUCLEOTIDE SEQUENCE [LARGE SCALE GENOMIC DNA]</scope>
    <source>
        <strain evidence="2 3">GD003A</strain>
    </source>
</reference>
<evidence type="ECO:0000313" key="3">
    <source>
        <dbReference type="Proteomes" id="UP000285324"/>
    </source>
</evidence>
<dbReference type="RefSeq" id="WP_059371786.1">
    <property type="nucleotide sequence ID" value="NZ_CP061008.1"/>
</dbReference>
<protein>
    <recommendedName>
        <fullName evidence="1">AtuA-like ferredoxin-fold domain-containing protein</fullName>
    </recommendedName>
</protein>
<dbReference type="InterPro" id="IPR056362">
    <property type="entry name" value="AtuA-like_ferredoxin_dom"/>
</dbReference>
<name>A0A424W7B3_ALCXX</name>